<reference evidence="2 3" key="1">
    <citation type="submission" date="2019-03" db="EMBL/GenBank/DDBJ databases">
        <authorList>
            <person name="Gaulin E."/>
            <person name="Dumas B."/>
        </authorList>
    </citation>
    <scope>NUCLEOTIDE SEQUENCE [LARGE SCALE GENOMIC DNA]</scope>
    <source>
        <strain evidence="2">CBS 568.67</strain>
    </source>
</reference>
<gene>
    <name evidence="2" type="primary">Aste57867_15088</name>
    <name evidence="1" type="ORF">As57867_015032</name>
    <name evidence="2" type="ORF">ASTE57867_15088</name>
</gene>
<dbReference type="EMBL" id="CAADRA010005641">
    <property type="protein sequence ID" value="VFT91901.1"/>
    <property type="molecule type" value="Genomic_DNA"/>
</dbReference>
<dbReference type="AlphaFoldDB" id="A0A485L368"/>
<reference evidence="1" key="2">
    <citation type="submission" date="2019-06" db="EMBL/GenBank/DDBJ databases">
        <title>Genomics analysis of Aphanomyces spp. identifies a new class of oomycete effector associated with host adaptation.</title>
        <authorList>
            <person name="Gaulin E."/>
        </authorList>
    </citation>
    <scope>NUCLEOTIDE SEQUENCE</scope>
    <source>
        <strain evidence="1">CBS 578.67</strain>
    </source>
</reference>
<evidence type="ECO:0000313" key="2">
    <source>
        <dbReference type="EMBL" id="VFT91901.1"/>
    </source>
</evidence>
<evidence type="ECO:0000313" key="1">
    <source>
        <dbReference type="EMBL" id="KAF0694007.1"/>
    </source>
</evidence>
<evidence type="ECO:0000313" key="3">
    <source>
        <dbReference type="Proteomes" id="UP000332933"/>
    </source>
</evidence>
<dbReference type="Proteomes" id="UP000332933">
    <property type="component" value="Unassembled WGS sequence"/>
</dbReference>
<accession>A0A485L368</accession>
<proteinExistence type="predicted"/>
<sequence>MSRCHFNGCPNEVRPGSIKCIYHRKKGICSGPNCRNQVYARGKCVLHGARNPCKHPGCHGYARSRGKCSRHATNNGDKTDCSSSPSFYLEKLANVADQQRRVELPRLREEYMPEEYRAHAPPTISSAWMSETTYCSVKDEYESSYGGYFCKSDQSTVRSPASAMDVRELPPLQPVHSSCGVTLPPLTDYLKTIIKS</sequence>
<name>A0A485L368_9STRA</name>
<protein>
    <submittedName>
        <fullName evidence="2">Aste57867_15088 protein</fullName>
    </submittedName>
</protein>
<dbReference type="EMBL" id="VJMH01005620">
    <property type="protein sequence ID" value="KAF0694007.1"/>
    <property type="molecule type" value="Genomic_DNA"/>
</dbReference>
<dbReference type="OrthoDB" id="79380at2759"/>
<keyword evidence="3" id="KW-1185">Reference proteome</keyword>
<organism evidence="2 3">
    <name type="scientific">Aphanomyces stellatus</name>
    <dbReference type="NCBI Taxonomy" id="120398"/>
    <lineage>
        <taxon>Eukaryota</taxon>
        <taxon>Sar</taxon>
        <taxon>Stramenopiles</taxon>
        <taxon>Oomycota</taxon>
        <taxon>Saprolegniomycetes</taxon>
        <taxon>Saprolegniales</taxon>
        <taxon>Verrucalvaceae</taxon>
        <taxon>Aphanomyces</taxon>
    </lineage>
</organism>